<comment type="caution">
    <text evidence="1">The sequence shown here is derived from an EMBL/GenBank/DDBJ whole genome shotgun (WGS) entry which is preliminary data.</text>
</comment>
<evidence type="ECO:0000313" key="1">
    <source>
        <dbReference type="EMBL" id="CAG7785170.1"/>
    </source>
</evidence>
<sequence>MKILKKNQKRTWQRKTWYDSE</sequence>
<protein>
    <submittedName>
        <fullName evidence="1">Uncharacterized protein</fullName>
    </submittedName>
</protein>
<dbReference type="EMBL" id="CAJVCH010290708">
    <property type="protein sequence ID" value="CAG7785170.1"/>
    <property type="molecule type" value="Genomic_DNA"/>
</dbReference>
<gene>
    <name evidence="1" type="ORF">AFUS01_LOCUS23812</name>
</gene>
<organism evidence="1 2">
    <name type="scientific">Allacma fusca</name>
    <dbReference type="NCBI Taxonomy" id="39272"/>
    <lineage>
        <taxon>Eukaryota</taxon>
        <taxon>Metazoa</taxon>
        <taxon>Ecdysozoa</taxon>
        <taxon>Arthropoda</taxon>
        <taxon>Hexapoda</taxon>
        <taxon>Collembola</taxon>
        <taxon>Symphypleona</taxon>
        <taxon>Sminthuridae</taxon>
        <taxon>Allacma</taxon>
    </lineage>
</organism>
<keyword evidence="2" id="KW-1185">Reference proteome</keyword>
<proteinExistence type="predicted"/>
<dbReference type="AlphaFoldDB" id="A0A8J2PFN2"/>
<evidence type="ECO:0000313" key="2">
    <source>
        <dbReference type="Proteomes" id="UP000708208"/>
    </source>
</evidence>
<reference evidence="1" key="1">
    <citation type="submission" date="2021-06" db="EMBL/GenBank/DDBJ databases">
        <authorList>
            <person name="Hodson N. C."/>
            <person name="Mongue J. A."/>
            <person name="Jaron S. K."/>
        </authorList>
    </citation>
    <scope>NUCLEOTIDE SEQUENCE</scope>
</reference>
<dbReference type="Proteomes" id="UP000708208">
    <property type="component" value="Unassembled WGS sequence"/>
</dbReference>
<accession>A0A8J2PFN2</accession>
<name>A0A8J2PFN2_9HEXA</name>
<feature type="non-terminal residue" evidence="1">
    <location>
        <position position="21"/>
    </location>
</feature>